<feature type="region of interest" description="Disordered" evidence="1">
    <location>
        <begin position="85"/>
        <end position="105"/>
    </location>
</feature>
<dbReference type="HOGENOM" id="CLU_1660594_0_0_1"/>
<dbReference type="AlphaFoldDB" id="W6XSP3"/>
<dbReference type="EMBL" id="KI964823">
    <property type="protein sequence ID" value="EUC28330.1"/>
    <property type="molecule type" value="Genomic_DNA"/>
</dbReference>
<dbReference type="GeneID" id="19146749"/>
<evidence type="ECO:0000256" key="1">
    <source>
        <dbReference type="SAM" id="MobiDB-lite"/>
    </source>
</evidence>
<sequence>MDTPTSNRSMSSITTAPLSRTQSYTYPFTYPLTRIFNNTTTSPPPPTPSKRSPFPLPKLTRRSRTQQYKTFNSLYVNIEMADLSHTRSHRQPHPTSPDANYDGDAEDNGAECADVGLVTLALCTVDSMEIIRRDTEEKWKGGRSRSGSASASASASGCVIGGVKRTVVKMGVSVRNGVRGLVWKLTF</sequence>
<proteinExistence type="predicted"/>
<gene>
    <name evidence="2" type="ORF">COCCADRAFT_30396</name>
</gene>
<dbReference type="KEGG" id="bze:COCCADRAFT_30396"/>
<evidence type="ECO:0000313" key="3">
    <source>
        <dbReference type="Proteomes" id="UP000053841"/>
    </source>
</evidence>
<feature type="region of interest" description="Disordered" evidence="1">
    <location>
        <begin position="35"/>
        <end position="63"/>
    </location>
</feature>
<dbReference type="OrthoDB" id="3694947at2759"/>
<name>W6XSP3_COCC2</name>
<accession>W6XSP3</accession>
<dbReference type="RefSeq" id="XP_007717372.1">
    <property type="nucleotide sequence ID" value="XM_007719182.1"/>
</dbReference>
<keyword evidence="3" id="KW-1185">Reference proteome</keyword>
<protein>
    <submittedName>
        <fullName evidence="2">Uncharacterized protein</fullName>
    </submittedName>
</protein>
<organism evidence="2 3">
    <name type="scientific">Cochliobolus carbonum (strain 26-R-13)</name>
    <name type="common">Maize leaf spot fungus</name>
    <name type="synonym">Bipolaris zeicola</name>
    <dbReference type="NCBI Taxonomy" id="930089"/>
    <lineage>
        <taxon>Eukaryota</taxon>
        <taxon>Fungi</taxon>
        <taxon>Dikarya</taxon>
        <taxon>Ascomycota</taxon>
        <taxon>Pezizomycotina</taxon>
        <taxon>Dothideomycetes</taxon>
        <taxon>Pleosporomycetidae</taxon>
        <taxon>Pleosporales</taxon>
        <taxon>Pleosporineae</taxon>
        <taxon>Pleosporaceae</taxon>
        <taxon>Bipolaris</taxon>
    </lineage>
</organism>
<reference evidence="2 3" key="1">
    <citation type="journal article" date="2013" name="PLoS Genet.">
        <title>Comparative genome structure, secondary metabolite, and effector coding capacity across Cochliobolus pathogens.</title>
        <authorList>
            <person name="Condon B.J."/>
            <person name="Leng Y."/>
            <person name="Wu D."/>
            <person name="Bushley K.E."/>
            <person name="Ohm R.A."/>
            <person name="Otillar R."/>
            <person name="Martin J."/>
            <person name="Schackwitz W."/>
            <person name="Grimwood J."/>
            <person name="MohdZainudin N."/>
            <person name="Xue C."/>
            <person name="Wang R."/>
            <person name="Manning V.A."/>
            <person name="Dhillon B."/>
            <person name="Tu Z.J."/>
            <person name="Steffenson B.J."/>
            <person name="Salamov A."/>
            <person name="Sun H."/>
            <person name="Lowry S."/>
            <person name="LaButti K."/>
            <person name="Han J."/>
            <person name="Copeland A."/>
            <person name="Lindquist E."/>
            <person name="Barry K."/>
            <person name="Schmutz J."/>
            <person name="Baker S.E."/>
            <person name="Ciuffetti L.M."/>
            <person name="Grigoriev I.V."/>
            <person name="Zhong S."/>
            <person name="Turgeon B.G."/>
        </authorList>
    </citation>
    <scope>NUCLEOTIDE SEQUENCE [LARGE SCALE GENOMIC DNA]</scope>
    <source>
        <strain evidence="2 3">26-R-13</strain>
    </source>
</reference>
<dbReference type="Proteomes" id="UP000053841">
    <property type="component" value="Unassembled WGS sequence"/>
</dbReference>
<evidence type="ECO:0000313" key="2">
    <source>
        <dbReference type="EMBL" id="EUC28330.1"/>
    </source>
</evidence>